<proteinExistence type="predicted"/>
<name>A0A2S2CNS4_9PROT</name>
<protein>
    <recommendedName>
        <fullName evidence="3">STAS/SEC14 domain-containing protein</fullName>
    </recommendedName>
</protein>
<sequence>MRIRLDGAPALRERDEFAASVEALCLELSRTGRPWVSLIEIGAFHADGFRPAVVTDIMRLARDCGHERCAILMQDWAWARAFADAMLAAKADDQVRIFVVPRTCSVPYTQAHRWMFEGAVVPLLSSAA</sequence>
<organism evidence="1 2">
    <name type="scientific">Azospirillum thermophilum</name>
    <dbReference type="NCBI Taxonomy" id="2202148"/>
    <lineage>
        <taxon>Bacteria</taxon>
        <taxon>Pseudomonadati</taxon>
        <taxon>Pseudomonadota</taxon>
        <taxon>Alphaproteobacteria</taxon>
        <taxon>Rhodospirillales</taxon>
        <taxon>Azospirillaceae</taxon>
        <taxon>Azospirillum</taxon>
    </lineage>
</organism>
<keyword evidence="2" id="KW-1185">Reference proteome</keyword>
<evidence type="ECO:0000313" key="1">
    <source>
        <dbReference type="EMBL" id="AWK85977.1"/>
    </source>
</evidence>
<evidence type="ECO:0008006" key="3">
    <source>
        <dbReference type="Google" id="ProtNLM"/>
    </source>
</evidence>
<dbReference type="AlphaFoldDB" id="A0A2S2CNS4"/>
<dbReference type="EMBL" id="CP029353">
    <property type="protein sequence ID" value="AWK85977.1"/>
    <property type="molecule type" value="Genomic_DNA"/>
</dbReference>
<evidence type="ECO:0000313" key="2">
    <source>
        <dbReference type="Proteomes" id="UP000245629"/>
    </source>
</evidence>
<reference evidence="2" key="1">
    <citation type="submission" date="2018-05" db="EMBL/GenBank/DDBJ databases">
        <title>Azospirillum thermophila sp. nov., a novel isolated from hot spring.</title>
        <authorList>
            <person name="Zhao Z."/>
        </authorList>
    </citation>
    <scope>NUCLEOTIDE SEQUENCE [LARGE SCALE GENOMIC DNA]</scope>
    <source>
        <strain evidence="2">CFH 70021</strain>
    </source>
</reference>
<gene>
    <name evidence="1" type="ORF">DEW08_06660</name>
</gene>
<dbReference type="KEGG" id="azz:DEW08_06660"/>
<dbReference type="Proteomes" id="UP000245629">
    <property type="component" value="Chromosome 2"/>
</dbReference>
<accession>A0A2S2CNS4</accession>